<dbReference type="RefSeq" id="WP_267737751.1">
    <property type="nucleotide sequence ID" value="NZ_CP113089.1"/>
</dbReference>
<organism evidence="3 4">
    <name type="scientific">Microcella daejeonensis</name>
    <dbReference type="NCBI Taxonomy" id="2994971"/>
    <lineage>
        <taxon>Bacteria</taxon>
        <taxon>Bacillati</taxon>
        <taxon>Actinomycetota</taxon>
        <taxon>Actinomycetes</taxon>
        <taxon>Micrococcales</taxon>
        <taxon>Microbacteriaceae</taxon>
        <taxon>Microcella</taxon>
    </lineage>
</organism>
<feature type="region of interest" description="Disordered" evidence="1">
    <location>
        <begin position="259"/>
        <end position="281"/>
    </location>
</feature>
<dbReference type="SMART" id="SM00332">
    <property type="entry name" value="PP2Cc"/>
    <property type="match status" value="1"/>
</dbReference>
<keyword evidence="4" id="KW-1185">Reference proteome</keyword>
<sequence length="281" mass="29091">MTTTASSSGAPRVSASAASDRGRVRRVNEDTLLAEHPVYVVADGMGGHARGDEASRRAVAALADLRGTAPSPAEVLSAIAAANDSVIAIAHDEQGPSGLAGTTLTGVVLVEAGLPPVPHWMALNIGDSRVYTWDGRDLRQISTDHSAVQELVDAGLISPDEARQHPDRNVITKALGVVDALTPDVWLIPLRPGHGFVVCSDGLSKELADVEIAEALARFQPGGPTPAEVLVELALERGGHDNVSVVVVEVDGAAAVHEASATRDAPVIPEETAPRPNRGDA</sequence>
<feature type="region of interest" description="Disordered" evidence="1">
    <location>
        <begin position="1"/>
        <end position="22"/>
    </location>
</feature>
<dbReference type="SUPFAM" id="SSF81606">
    <property type="entry name" value="PP2C-like"/>
    <property type="match status" value="1"/>
</dbReference>
<dbReference type="InterPro" id="IPR036457">
    <property type="entry name" value="PPM-type-like_dom_sf"/>
</dbReference>
<accession>A0A9E8S8W6</accession>
<gene>
    <name evidence="3" type="ORF">OVN18_01450</name>
</gene>
<dbReference type="EMBL" id="CP113089">
    <property type="protein sequence ID" value="WAB81713.1"/>
    <property type="molecule type" value="Genomic_DNA"/>
</dbReference>
<dbReference type="Gene3D" id="3.60.40.10">
    <property type="entry name" value="PPM-type phosphatase domain"/>
    <property type="match status" value="1"/>
</dbReference>
<feature type="domain" description="PPM-type phosphatase" evidence="2">
    <location>
        <begin position="14"/>
        <end position="250"/>
    </location>
</feature>
<dbReference type="KEGG" id="mdb:OVN18_01450"/>
<evidence type="ECO:0000259" key="2">
    <source>
        <dbReference type="PROSITE" id="PS51746"/>
    </source>
</evidence>
<dbReference type="InterPro" id="IPR001932">
    <property type="entry name" value="PPM-type_phosphatase-like_dom"/>
</dbReference>
<evidence type="ECO:0000313" key="4">
    <source>
        <dbReference type="Proteomes" id="UP001164706"/>
    </source>
</evidence>
<proteinExistence type="predicted"/>
<dbReference type="SMART" id="SM00331">
    <property type="entry name" value="PP2C_SIG"/>
    <property type="match status" value="1"/>
</dbReference>
<dbReference type="Proteomes" id="UP001164706">
    <property type="component" value="Chromosome"/>
</dbReference>
<dbReference type="Pfam" id="PF13672">
    <property type="entry name" value="PP2C_2"/>
    <property type="match status" value="1"/>
</dbReference>
<evidence type="ECO:0000256" key="1">
    <source>
        <dbReference type="SAM" id="MobiDB-lite"/>
    </source>
</evidence>
<name>A0A9E8S8W6_9MICO</name>
<protein>
    <submittedName>
        <fullName evidence="3">Protein phosphatase 2C domain-containing protein</fullName>
    </submittedName>
</protein>
<reference evidence="3" key="1">
    <citation type="submission" date="2022-11" db="EMBL/GenBank/DDBJ databases">
        <title>Description of Microcella daejonensis nov. sp, isolated from riverside soil.</title>
        <authorList>
            <person name="Molina K.M."/>
            <person name="Kim S.B."/>
        </authorList>
    </citation>
    <scope>NUCLEOTIDE SEQUENCE</scope>
    <source>
        <strain evidence="3">MMS21-STM12</strain>
    </source>
</reference>
<dbReference type="PROSITE" id="PS51746">
    <property type="entry name" value="PPM_2"/>
    <property type="match status" value="1"/>
</dbReference>
<dbReference type="CDD" id="cd00143">
    <property type="entry name" value="PP2Cc"/>
    <property type="match status" value="1"/>
</dbReference>
<evidence type="ECO:0000313" key="3">
    <source>
        <dbReference type="EMBL" id="WAB81713.1"/>
    </source>
</evidence>
<dbReference type="AlphaFoldDB" id="A0A9E8S8W6"/>